<protein>
    <submittedName>
        <fullName evidence="1">Uncharacterized protein</fullName>
    </submittedName>
</protein>
<dbReference type="Proteomes" id="UP000574332">
    <property type="component" value="Unassembled WGS sequence"/>
</dbReference>
<organism evidence="1 2">
    <name type="scientific">Macellibacteroides fermentans</name>
    <dbReference type="NCBI Taxonomy" id="879969"/>
    <lineage>
        <taxon>Bacteria</taxon>
        <taxon>Pseudomonadati</taxon>
        <taxon>Bacteroidota</taxon>
        <taxon>Bacteroidia</taxon>
        <taxon>Bacteroidales</taxon>
        <taxon>Porphyromonadaceae</taxon>
        <taxon>Macellibacteroides</taxon>
    </lineage>
</organism>
<name>A0A8E2A3K6_9PORP</name>
<evidence type="ECO:0000313" key="2">
    <source>
        <dbReference type="Proteomes" id="UP000574332"/>
    </source>
</evidence>
<comment type="caution">
    <text evidence="1">The sequence shown here is derived from an EMBL/GenBank/DDBJ whole genome shotgun (WGS) entry which is preliminary data.</text>
</comment>
<evidence type="ECO:0000313" key="1">
    <source>
        <dbReference type="EMBL" id="NYI50193.1"/>
    </source>
</evidence>
<keyword evidence="2" id="KW-1185">Reference proteome</keyword>
<dbReference type="AlphaFoldDB" id="A0A8E2A3K6"/>
<gene>
    <name evidence="1" type="ORF">F5613_002323</name>
</gene>
<dbReference type="EMBL" id="JACCCY010000003">
    <property type="protein sequence ID" value="NYI50193.1"/>
    <property type="molecule type" value="Genomic_DNA"/>
</dbReference>
<sequence length="50" mass="5540">MSAKNNKNSRNNRSRHNIILVAASIYVITKLSSCYIAEISTSSISKINVE</sequence>
<reference evidence="1 2" key="1">
    <citation type="submission" date="2020-07" db="EMBL/GenBank/DDBJ databases">
        <title>Genomic Encyclopedia of Type Strains, Phase IV (KMG-IV): sequencing the most valuable type-strain genomes for metagenomic binning, comparative biology and taxonomic classification.</title>
        <authorList>
            <person name="Goeker M."/>
        </authorList>
    </citation>
    <scope>NUCLEOTIDE SEQUENCE [LARGE SCALE GENOMIC DNA]</scope>
    <source>
        <strain evidence="1 2">DSM 23697</strain>
    </source>
</reference>
<proteinExistence type="predicted"/>
<accession>A0A8E2A3K6</accession>